<dbReference type="PROSITE" id="PS50102">
    <property type="entry name" value="RRM"/>
    <property type="match status" value="1"/>
</dbReference>
<evidence type="ECO:0000256" key="2">
    <source>
        <dbReference type="PROSITE-ProRule" id="PRU00176"/>
    </source>
</evidence>
<feature type="compositionally biased region" description="Polar residues" evidence="3">
    <location>
        <begin position="315"/>
        <end position="325"/>
    </location>
</feature>
<dbReference type="GO" id="GO:0005829">
    <property type="term" value="C:cytosol"/>
    <property type="evidence" value="ECO:0007669"/>
    <property type="project" value="TreeGrafter"/>
</dbReference>
<feature type="region of interest" description="Disordered" evidence="3">
    <location>
        <begin position="149"/>
        <end position="168"/>
    </location>
</feature>
<dbReference type="Pfam" id="PF02136">
    <property type="entry name" value="NTF2"/>
    <property type="match status" value="1"/>
</dbReference>
<reference evidence="7" key="1">
    <citation type="submission" date="2025-08" db="UniProtKB">
        <authorList>
            <consortium name="RefSeq"/>
        </authorList>
    </citation>
    <scope>IDENTIFICATION</scope>
    <source>
        <tissue evidence="7">Fruit stalk</tissue>
    </source>
</reference>
<accession>A0A6P5YSB9</accession>
<dbReference type="KEGG" id="dzi:111294424"/>
<sequence length="325" mass="36020">MAEAKACPLPSFTPQEVAAAFVKQYYFLLRDSPGDLYKFYQDSSVVSRVGSDGAMTSFTTMDEIKKQVLSSLDCKEYDIFSCDSQFTANGGVFIVVVGCFTTKNDEMSKFNQSFLLAPMEGVNGYFVSNDILRFFDEQETKTIPTEDVPAAFSASTPDDTASTNDAPEEVVPKKSFLSVVNALNENNAPFKAPPVKKSVGKAPQESNLDRKNGLEGKKNTTNVENVKGTSIFVGNLAMDSKPEELYEAFKSFGPIKRNGVQVRTDKQNRWFAFIQFESSGSAQSAIQASFIRIGNRKLNIEEKKRNDYENRKFSQESINGNANGR</sequence>
<feature type="domain" description="RRM" evidence="4">
    <location>
        <begin position="229"/>
        <end position="305"/>
    </location>
</feature>
<dbReference type="SMART" id="SM00360">
    <property type="entry name" value="RRM"/>
    <property type="match status" value="1"/>
</dbReference>
<evidence type="ECO:0000313" key="7">
    <source>
        <dbReference type="RefSeq" id="XP_022743453.1"/>
    </source>
</evidence>
<dbReference type="PROSITE" id="PS50177">
    <property type="entry name" value="NTF2_DOMAIN"/>
    <property type="match status" value="1"/>
</dbReference>
<evidence type="ECO:0000256" key="3">
    <source>
        <dbReference type="SAM" id="MobiDB-lite"/>
    </source>
</evidence>
<dbReference type="GO" id="GO:1990904">
    <property type="term" value="C:ribonucleoprotein complex"/>
    <property type="evidence" value="ECO:0007669"/>
    <property type="project" value="TreeGrafter"/>
</dbReference>
<feature type="domain" description="NTF2" evidence="5">
    <location>
        <begin position="17"/>
        <end position="134"/>
    </location>
</feature>
<name>A0A6P5YSB9_DURZI</name>
<feature type="compositionally biased region" description="Basic and acidic residues" evidence="3">
    <location>
        <begin position="303"/>
        <end position="314"/>
    </location>
</feature>
<dbReference type="PANTHER" id="PTHR10693">
    <property type="entry name" value="RAS GTPASE-ACTIVATING PROTEIN-BINDING PROTEIN"/>
    <property type="match status" value="1"/>
</dbReference>
<evidence type="ECO:0000259" key="5">
    <source>
        <dbReference type="PROSITE" id="PS50177"/>
    </source>
</evidence>
<dbReference type="GeneID" id="111294424"/>
<dbReference type="InterPro" id="IPR002075">
    <property type="entry name" value="NTF2_dom"/>
</dbReference>
<dbReference type="AlphaFoldDB" id="A0A6P5YSB9"/>
<dbReference type="RefSeq" id="XP_022743453.1">
    <property type="nucleotide sequence ID" value="XM_022887718.1"/>
</dbReference>
<keyword evidence="6" id="KW-1185">Reference proteome</keyword>
<dbReference type="InterPro" id="IPR018222">
    <property type="entry name" value="Nuclear_transport_factor_2_euk"/>
</dbReference>
<evidence type="ECO:0000259" key="4">
    <source>
        <dbReference type="PROSITE" id="PS50102"/>
    </source>
</evidence>
<feature type="compositionally biased region" description="Polar residues" evidence="3">
    <location>
        <begin position="153"/>
        <end position="165"/>
    </location>
</feature>
<dbReference type="InterPro" id="IPR000504">
    <property type="entry name" value="RRM_dom"/>
</dbReference>
<proteinExistence type="predicted"/>
<organism evidence="6 7">
    <name type="scientific">Durio zibethinus</name>
    <name type="common">Durian</name>
    <dbReference type="NCBI Taxonomy" id="66656"/>
    <lineage>
        <taxon>Eukaryota</taxon>
        <taxon>Viridiplantae</taxon>
        <taxon>Streptophyta</taxon>
        <taxon>Embryophyta</taxon>
        <taxon>Tracheophyta</taxon>
        <taxon>Spermatophyta</taxon>
        <taxon>Magnoliopsida</taxon>
        <taxon>eudicotyledons</taxon>
        <taxon>Gunneridae</taxon>
        <taxon>Pentapetalae</taxon>
        <taxon>rosids</taxon>
        <taxon>malvids</taxon>
        <taxon>Malvales</taxon>
        <taxon>Malvaceae</taxon>
        <taxon>Helicteroideae</taxon>
        <taxon>Durio</taxon>
    </lineage>
</organism>
<dbReference type="SUPFAM" id="SSF54928">
    <property type="entry name" value="RNA-binding domain, RBD"/>
    <property type="match status" value="1"/>
</dbReference>
<dbReference type="Pfam" id="PF00076">
    <property type="entry name" value="RRM_1"/>
    <property type="match status" value="1"/>
</dbReference>
<gene>
    <name evidence="7" type="primary">LOC111294424</name>
</gene>
<dbReference type="InterPro" id="IPR032710">
    <property type="entry name" value="NTF2-like_dom_sf"/>
</dbReference>
<feature type="compositionally biased region" description="Basic and acidic residues" evidence="3">
    <location>
        <begin position="207"/>
        <end position="218"/>
    </location>
</feature>
<keyword evidence="1 2" id="KW-0694">RNA-binding</keyword>
<dbReference type="Gene3D" id="3.30.70.330">
    <property type="match status" value="1"/>
</dbReference>
<dbReference type="InterPro" id="IPR035979">
    <property type="entry name" value="RBD_domain_sf"/>
</dbReference>
<dbReference type="CDD" id="cd00590">
    <property type="entry name" value="RRM_SF"/>
    <property type="match status" value="1"/>
</dbReference>
<dbReference type="SUPFAM" id="SSF54427">
    <property type="entry name" value="NTF2-like"/>
    <property type="match status" value="1"/>
</dbReference>
<dbReference type="InterPro" id="IPR012677">
    <property type="entry name" value="Nucleotide-bd_a/b_plait_sf"/>
</dbReference>
<dbReference type="GO" id="GO:0003729">
    <property type="term" value="F:mRNA binding"/>
    <property type="evidence" value="ECO:0007669"/>
    <property type="project" value="TreeGrafter"/>
</dbReference>
<dbReference type="PANTHER" id="PTHR10693:SF45">
    <property type="entry name" value="NUCLEAR TRANSPORT FACTOR 2 (NTF2) FAMILY PROTEIN WITH RNA BINDING (RRM-RBD-RNP MOTIFS) DOMAIN-CONTAINING PROTEIN"/>
    <property type="match status" value="1"/>
</dbReference>
<evidence type="ECO:0000256" key="1">
    <source>
        <dbReference type="ARBA" id="ARBA00022884"/>
    </source>
</evidence>
<dbReference type="OrthoDB" id="1001241at2759"/>
<dbReference type="Gene3D" id="3.10.450.50">
    <property type="match status" value="1"/>
</dbReference>
<feature type="region of interest" description="Disordered" evidence="3">
    <location>
        <begin position="188"/>
        <end position="220"/>
    </location>
</feature>
<evidence type="ECO:0000313" key="6">
    <source>
        <dbReference type="Proteomes" id="UP000515121"/>
    </source>
</evidence>
<dbReference type="CDD" id="cd00780">
    <property type="entry name" value="NTF2"/>
    <property type="match status" value="1"/>
</dbReference>
<protein>
    <submittedName>
        <fullName evidence="7">Ras GTPase-activating protein-binding protein 2-like</fullName>
    </submittedName>
</protein>
<feature type="region of interest" description="Disordered" evidence="3">
    <location>
        <begin position="303"/>
        <end position="325"/>
    </location>
</feature>
<dbReference type="InterPro" id="IPR039539">
    <property type="entry name" value="Ras_GTPase_bind_prot"/>
</dbReference>
<dbReference type="Proteomes" id="UP000515121">
    <property type="component" value="Unplaced"/>
</dbReference>